<feature type="region of interest" description="Disordered" evidence="5">
    <location>
        <begin position="73"/>
        <end position="93"/>
    </location>
</feature>
<evidence type="ECO:0000313" key="7">
    <source>
        <dbReference type="EMBL" id="CAA9210853.1"/>
    </source>
</evidence>
<gene>
    <name evidence="7" type="ORF">AVDCRST_MAG76-107</name>
</gene>
<dbReference type="SUPFAM" id="SSF109635">
    <property type="entry name" value="DnaK suppressor protein DksA, alpha-hairpin domain"/>
    <property type="match status" value="1"/>
</dbReference>
<keyword evidence="2" id="KW-0863">Zinc-finger</keyword>
<evidence type="ECO:0000256" key="4">
    <source>
        <dbReference type="PROSITE-ProRule" id="PRU00510"/>
    </source>
</evidence>
<keyword evidence="1" id="KW-0479">Metal-binding</keyword>
<evidence type="ECO:0000256" key="3">
    <source>
        <dbReference type="ARBA" id="ARBA00022833"/>
    </source>
</evidence>
<feature type="zinc finger region" description="dksA C4-type" evidence="4">
    <location>
        <begin position="126"/>
        <end position="150"/>
    </location>
</feature>
<dbReference type="SUPFAM" id="SSF57716">
    <property type="entry name" value="Glucocorticoid receptor-like (DNA-binding domain)"/>
    <property type="match status" value="1"/>
</dbReference>
<evidence type="ECO:0000256" key="2">
    <source>
        <dbReference type="ARBA" id="ARBA00022771"/>
    </source>
</evidence>
<dbReference type="InterPro" id="IPR020458">
    <property type="entry name" value="Znf_DskA_TraR_CS"/>
</dbReference>
<name>A0A6J4H0E2_9ACTN</name>
<evidence type="ECO:0000256" key="1">
    <source>
        <dbReference type="ARBA" id="ARBA00022723"/>
    </source>
</evidence>
<dbReference type="PROSITE" id="PS01102">
    <property type="entry name" value="ZF_DKSA_1"/>
    <property type="match status" value="1"/>
</dbReference>
<reference evidence="7" key="1">
    <citation type="submission" date="2020-02" db="EMBL/GenBank/DDBJ databases">
        <authorList>
            <person name="Meier V. D."/>
        </authorList>
    </citation>
    <scope>NUCLEOTIDE SEQUENCE</scope>
    <source>
        <strain evidence="7">AVDCRST_MAG76</strain>
    </source>
</reference>
<evidence type="ECO:0000259" key="6">
    <source>
        <dbReference type="Pfam" id="PF01258"/>
    </source>
</evidence>
<dbReference type="InterPro" id="IPR000962">
    <property type="entry name" value="Znf_DskA_TraR"/>
</dbReference>
<dbReference type="EMBL" id="CADCSZ010000008">
    <property type="protein sequence ID" value="CAA9210853.1"/>
    <property type="molecule type" value="Genomic_DNA"/>
</dbReference>
<dbReference type="InterPro" id="IPR037187">
    <property type="entry name" value="DnaK_N"/>
</dbReference>
<protein>
    <recommendedName>
        <fullName evidence="6">Zinc finger DksA/TraR C4-type domain-containing protein</fullName>
    </recommendedName>
</protein>
<feature type="compositionally biased region" description="Low complexity" evidence="5">
    <location>
        <begin position="1"/>
        <end position="19"/>
    </location>
</feature>
<sequence>MPAAKKASAKAKTTASAAKAKAKQDSPAGAPSHPVPGEKWPAKQQQLLYAARAERIREAEALKAEADQMALDAEPGDTQFDDESGEGSTTAVDRERDLALSAQARAEVADIDVALDKIDDGTYGTCDKCGKAIPKARLEVIPWAALCVNCKSGGLSARR</sequence>
<dbReference type="PANTHER" id="PTHR33823">
    <property type="entry name" value="RNA POLYMERASE-BINDING TRANSCRIPTION FACTOR DKSA-RELATED"/>
    <property type="match status" value="1"/>
</dbReference>
<dbReference type="PANTHER" id="PTHR33823:SF2">
    <property type="entry name" value="RNA POLYMERASE-BINDING TRANSCRIPTION FACTOR DKSA"/>
    <property type="match status" value="1"/>
</dbReference>
<organism evidence="7">
    <name type="scientific">uncultured Acidimicrobiales bacterium</name>
    <dbReference type="NCBI Taxonomy" id="310071"/>
    <lineage>
        <taxon>Bacteria</taxon>
        <taxon>Bacillati</taxon>
        <taxon>Actinomycetota</taxon>
        <taxon>Acidimicrobiia</taxon>
        <taxon>Acidimicrobiales</taxon>
        <taxon>environmental samples</taxon>
    </lineage>
</organism>
<evidence type="ECO:0000256" key="5">
    <source>
        <dbReference type="SAM" id="MobiDB-lite"/>
    </source>
</evidence>
<dbReference type="PROSITE" id="PS51128">
    <property type="entry name" value="ZF_DKSA_2"/>
    <property type="match status" value="1"/>
</dbReference>
<accession>A0A6J4H0E2</accession>
<feature type="region of interest" description="Disordered" evidence="5">
    <location>
        <begin position="1"/>
        <end position="44"/>
    </location>
</feature>
<dbReference type="GO" id="GO:0008270">
    <property type="term" value="F:zinc ion binding"/>
    <property type="evidence" value="ECO:0007669"/>
    <property type="project" value="UniProtKB-KW"/>
</dbReference>
<feature type="domain" description="Zinc finger DksA/TraR C4-type" evidence="6">
    <location>
        <begin position="121"/>
        <end position="152"/>
    </location>
</feature>
<dbReference type="Pfam" id="PF01258">
    <property type="entry name" value="zf-dskA_traR"/>
    <property type="match status" value="1"/>
</dbReference>
<dbReference type="AlphaFoldDB" id="A0A6J4H0E2"/>
<proteinExistence type="predicted"/>
<dbReference type="Gene3D" id="1.20.120.910">
    <property type="entry name" value="DksA, coiled-coil domain"/>
    <property type="match status" value="1"/>
</dbReference>
<keyword evidence="3" id="KW-0862">Zinc</keyword>